<dbReference type="InterPro" id="IPR029058">
    <property type="entry name" value="AB_hydrolase_fold"/>
</dbReference>
<comment type="caution">
    <text evidence="1">The sequence shown here is derived from an EMBL/GenBank/DDBJ whole genome shotgun (WGS) entry which is preliminary data.</text>
</comment>
<dbReference type="SUPFAM" id="SSF53474">
    <property type="entry name" value="alpha/beta-Hydrolases"/>
    <property type="match status" value="1"/>
</dbReference>
<dbReference type="RefSeq" id="WP_035887573.1">
    <property type="nucleotide sequence ID" value="NZ_JNCF01000007.1"/>
</dbReference>
<gene>
    <name evidence="1" type="ORF">EP47_08760</name>
</gene>
<dbReference type="Gene3D" id="3.40.50.1820">
    <property type="entry name" value="alpha/beta hydrolase"/>
    <property type="match status" value="1"/>
</dbReference>
<reference evidence="1 2" key="1">
    <citation type="submission" date="2014-05" db="EMBL/GenBank/DDBJ databases">
        <authorList>
            <person name="Rizzardi K."/>
            <person name="Winiecka-Krusnell J."/>
            <person name="Ramliden M."/>
            <person name="Alm E."/>
            <person name="Andersson S."/>
            <person name="Byfors S."/>
        </authorList>
    </citation>
    <scope>NUCLEOTIDE SEQUENCE [LARGE SCALE GENOMIC DNA]</scope>
    <source>
        <strain evidence="1 2">LEGN</strain>
    </source>
</reference>
<protein>
    <submittedName>
        <fullName evidence="1">Peptidase S9</fullName>
    </submittedName>
</protein>
<dbReference type="PANTHER" id="PTHR22946">
    <property type="entry name" value="DIENELACTONE HYDROLASE DOMAIN-CONTAINING PROTEIN-RELATED"/>
    <property type="match status" value="1"/>
</dbReference>
<name>A0A0A2T991_9GAMM</name>
<keyword evidence="2" id="KW-1185">Reference proteome</keyword>
<dbReference type="EMBL" id="JNCF01000007">
    <property type="protein sequence ID" value="KGP63978.1"/>
    <property type="molecule type" value="Genomic_DNA"/>
</dbReference>
<evidence type="ECO:0000313" key="1">
    <source>
        <dbReference type="EMBL" id="KGP63978.1"/>
    </source>
</evidence>
<accession>A0A0A2T991</accession>
<sequence>MSDISRGDILVKGFTDAEMDFQLIRQLGSSAYRAASVGECLHIANAMKTSDPEEWVKQFERLAEWQKKDGLDRLVKNHVISGREQLFKASNSFRAAEYYSPPSSEHHRKLGLNSADCFCTALSSMDVHFENHSIPYKNINLPAYFISPANDGVKRDTIMIVSGFDGTLEEEFFMRGLAAVERGYNVIHFAGPGQMDVFRKYSDTYFEPDFDLVVKRVINYFEFRQEVNMAKLALMGISFGGYFATRAASCEPRIKILIANSPILNLHTYMCSFVKMDPCEMPDSDDFSIKDIPAISNEIMPPQLKAQTEHLIRRFGQPSFKTTFHYLKKFTVGDSIKQMKIPCLALLGDGEGGEPRKQFQEFCQITNSEQYEFSDFEGAGSHCQVGNVSYSNAVVYDWLASL</sequence>
<evidence type="ECO:0000313" key="2">
    <source>
        <dbReference type="Proteomes" id="UP000054422"/>
    </source>
</evidence>
<dbReference type="Gene3D" id="1.20.1440.110">
    <property type="entry name" value="acylaminoacyl peptidase"/>
    <property type="match status" value="1"/>
</dbReference>
<dbReference type="OrthoDB" id="9812921at2"/>
<organism evidence="1 2">
    <name type="scientific">Legionella norrlandica</name>
    <dbReference type="NCBI Taxonomy" id="1498499"/>
    <lineage>
        <taxon>Bacteria</taxon>
        <taxon>Pseudomonadati</taxon>
        <taxon>Pseudomonadota</taxon>
        <taxon>Gammaproteobacteria</taxon>
        <taxon>Legionellales</taxon>
        <taxon>Legionellaceae</taxon>
        <taxon>Legionella</taxon>
    </lineage>
</organism>
<dbReference type="AlphaFoldDB" id="A0A0A2T991"/>
<dbReference type="STRING" id="1498499.EP47_08760"/>
<dbReference type="InterPro" id="IPR050261">
    <property type="entry name" value="FrsA_esterase"/>
</dbReference>
<dbReference type="Proteomes" id="UP000054422">
    <property type="component" value="Unassembled WGS sequence"/>
</dbReference>
<dbReference type="PANTHER" id="PTHR22946:SF12">
    <property type="entry name" value="CONIDIAL PIGMENT BIOSYNTHESIS PROTEIN AYG1 (AFU_ORTHOLOGUE AFUA_2G17550)"/>
    <property type="match status" value="1"/>
</dbReference>
<proteinExistence type="predicted"/>